<dbReference type="OrthoDB" id="19653at2759"/>
<dbReference type="RefSeq" id="XP_013330438.1">
    <property type="nucleotide sequence ID" value="XM_013474984.1"/>
</dbReference>
<proteinExistence type="predicted"/>
<dbReference type="Pfam" id="PF20434">
    <property type="entry name" value="BD-FAE"/>
    <property type="match status" value="1"/>
</dbReference>
<evidence type="ECO:0000313" key="3">
    <source>
        <dbReference type="EMBL" id="KKA23826.1"/>
    </source>
</evidence>
<comment type="caution">
    <text evidence="3">The sequence shown here is derived from an EMBL/GenBank/DDBJ whole genome shotgun (WGS) entry which is preliminary data.</text>
</comment>
<dbReference type="Gene3D" id="3.40.50.1820">
    <property type="entry name" value="alpha/beta hydrolase"/>
    <property type="match status" value="1"/>
</dbReference>
<evidence type="ECO:0000256" key="1">
    <source>
        <dbReference type="ARBA" id="ARBA00022801"/>
    </source>
</evidence>
<protein>
    <recommendedName>
        <fullName evidence="2">BD-FAE-like domain-containing protein</fullName>
    </recommendedName>
</protein>
<dbReference type="Proteomes" id="UP000053958">
    <property type="component" value="Unassembled WGS sequence"/>
</dbReference>
<organism evidence="3 4">
    <name type="scientific">Rasamsonia emersonii (strain ATCC 16479 / CBS 393.64 / IMI 116815)</name>
    <dbReference type="NCBI Taxonomy" id="1408163"/>
    <lineage>
        <taxon>Eukaryota</taxon>
        <taxon>Fungi</taxon>
        <taxon>Dikarya</taxon>
        <taxon>Ascomycota</taxon>
        <taxon>Pezizomycotina</taxon>
        <taxon>Eurotiomycetes</taxon>
        <taxon>Eurotiomycetidae</taxon>
        <taxon>Eurotiales</taxon>
        <taxon>Trichocomaceae</taxon>
        <taxon>Rasamsonia</taxon>
    </lineage>
</organism>
<dbReference type="PANTHER" id="PTHR48081">
    <property type="entry name" value="AB HYDROLASE SUPERFAMILY PROTEIN C4A8.06C"/>
    <property type="match status" value="1"/>
</dbReference>
<dbReference type="InterPro" id="IPR029058">
    <property type="entry name" value="AB_hydrolase_fold"/>
</dbReference>
<keyword evidence="4" id="KW-1185">Reference proteome</keyword>
<dbReference type="EMBL" id="LASV01000086">
    <property type="protein sequence ID" value="KKA23826.1"/>
    <property type="molecule type" value="Genomic_DNA"/>
</dbReference>
<dbReference type="AlphaFoldDB" id="A0A0F4Z159"/>
<keyword evidence="1" id="KW-0378">Hydrolase</keyword>
<reference evidence="3 4" key="1">
    <citation type="submission" date="2015-04" db="EMBL/GenBank/DDBJ databases">
        <authorList>
            <person name="Heijne W.H."/>
            <person name="Fedorova N.D."/>
            <person name="Nierman W.C."/>
            <person name="Vollebregt A.W."/>
            <person name="Zhao Z."/>
            <person name="Wu L."/>
            <person name="Kumar M."/>
            <person name="Stam H."/>
            <person name="van den Berg M.A."/>
            <person name="Pel H.J."/>
        </authorList>
    </citation>
    <scope>NUCLEOTIDE SEQUENCE [LARGE SCALE GENOMIC DNA]</scope>
    <source>
        <strain evidence="3 4">CBS 393.64</strain>
    </source>
</reference>
<dbReference type="InterPro" id="IPR049492">
    <property type="entry name" value="BD-FAE-like_dom"/>
</dbReference>
<accession>A0A0F4Z159</accession>
<evidence type="ECO:0000259" key="2">
    <source>
        <dbReference type="Pfam" id="PF20434"/>
    </source>
</evidence>
<dbReference type="GO" id="GO:0016787">
    <property type="term" value="F:hydrolase activity"/>
    <property type="evidence" value="ECO:0007669"/>
    <property type="project" value="UniProtKB-KW"/>
</dbReference>
<dbReference type="STRING" id="1408163.A0A0F4Z159"/>
<feature type="domain" description="BD-FAE-like" evidence="2">
    <location>
        <begin position="66"/>
        <end position="253"/>
    </location>
</feature>
<dbReference type="InterPro" id="IPR050300">
    <property type="entry name" value="GDXG_lipolytic_enzyme"/>
</dbReference>
<sequence length="313" mass="33911">MVTNVRTSTSVFKTVNGLSLTIDVSIPEDFQQGTGIVLVHFHGGFLQLIYRLQVLGEKTTFPPLWLIRACHRRGWAYATASYRLLPEASGLDILSDALDAVRWIHDHISKNIIIAGSSAGGYLALATAANPHAPRPLAVLSIYGMLDLASQRYVQPALEFSGFTVSDITASAEEITKAKTAGQLVLFPDLLTRIPGLAGRILQEGVEVIPEDVRAIFPATFGLDANFPPTALVHGDADVLVCFDQSAAVSQKLRSKGVSVLFEQVVGQGHGFDVRVPDDIDIDDPKAGDPPFYDNLRRILAYLESVCKERACA</sequence>
<dbReference type="PANTHER" id="PTHR48081:SF3">
    <property type="entry name" value="ALPHA_BETA HYDROLASE FOLD-3 DOMAIN-CONTAINING PROTEIN"/>
    <property type="match status" value="1"/>
</dbReference>
<dbReference type="SUPFAM" id="SSF53474">
    <property type="entry name" value="alpha/beta-Hydrolases"/>
    <property type="match status" value="1"/>
</dbReference>
<dbReference type="GeneID" id="25314528"/>
<evidence type="ECO:0000313" key="4">
    <source>
        <dbReference type="Proteomes" id="UP000053958"/>
    </source>
</evidence>
<name>A0A0F4Z159_RASE3</name>
<gene>
    <name evidence="3" type="ORF">T310_2177</name>
</gene>